<keyword evidence="4 5" id="KW-0413">Isomerase</keyword>
<sequence length="169" mass="18405">MTAQAGSPVATISVTSKNEPWGEIVLRLFPDVAPNHVKNFVDLAKKGFYNGTTFHRVIPGFMIQGGDPNSKNPDRASHGMGGPGHNVKAEFNSKPHKRGTLSMARANDPDSAGSQFFICVNDANFLDWQYTVFGEVQSGLDVVDKVVGSKRDGRDNPLERVEMTVTITE</sequence>
<dbReference type="CDD" id="cd00317">
    <property type="entry name" value="cyclophilin"/>
    <property type="match status" value="1"/>
</dbReference>
<keyword evidence="8" id="KW-1185">Reference proteome</keyword>
<proteinExistence type="inferred from homology"/>
<evidence type="ECO:0000313" key="8">
    <source>
        <dbReference type="Proteomes" id="UP000001660"/>
    </source>
</evidence>
<keyword evidence="3 5" id="KW-0697">Rotamase</keyword>
<comment type="similarity">
    <text evidence="2 5">Belongs to the cyclophilin-type PPIase family.</text>
</comment>
<evidence type="ECO:0000256" key="1">
    <source>
        <dbReference type="ARBA" id="ARBA00002388"/>
    </source>
</evidence>
<dbReference type="Proteomes" id="UP000001660">
    <property type="component" value="Chromosome"/>
</dbReference>
<dbReference type="STRING" id="330214.NIDE1683"/>
<comment type="function">
    <text evidence="1 5">PPIases accelerate the folding of proteins. It catalyzes the cis-trans isomerization of proline imidic peptide bonds in oligopeptides.</text>
</comment>
<protein>
    <recommendedName>
        <fullName evidence="5">Peptidyl-prolyl cis-trans isomerase</fullName>
        <shortName evidence="5">PPIase</shortName>
        <ecNumber evidence="5">5.2.1.8</ecNumber>
    </recommendedName>
</protein>
<dbReference type="GO" id="GO:0006457">
    <property type="term" value="P:protein folding"/>
    <property type="evidence" value="ECO:0007669"/>
    <property type="project" value="InterPro"/>
</dbReference>
<dbReference type="AlphaFoldDB" id="D8PDV8"/>
<evidence type="ECO:0000313" key="7">
    <source>
        <dbReference type="EMBL" id="CBK41417.1"/>
    </source>
</evidence>
<comment type="catalytic activity">
    <reaction evidence="5">
        <text>[protein]-peptidylproline (omega=180) = [protein]-peptidylproline (omega=0)</text>
        <dbReference type="Rhea" id="RHEA:16237"/>
        <dbReference type="Rhea" id="RHEA-COMP:10747"/>
        <dbReference type="Rhea" id="RHEA-COMP:10748"/>
        <dbReference type="ChEBI" id="CHEBI:83833"/>
        <dbReference type="ChEBI" id="CHEBI:83834"/>
        <dbReference type="EC" id="5.2.1.8"/>
    </reaction>
</comment>
<dbReference type="OrthoDB" id="270889at2"/>
<dbReference type="PIRSF" id="PIRSF001467">
    <property type="entry name" value="Peptidylpro_ismrse"/>
    <property type="match status" value="1"/>
</dbReference>
<dbReference type="Pfam" id="PF00160">
    <property type="entry name" value="Pro_isomerase"/>
    <property type="match status" value="1"/>
</dbReference>
<accession>D8PDV8</accession>
<evidence type="ECO:0000256" key="3">
    <source>
        <dbReference type="ARBA" id="ARBA00023110"/>
    </source>
</evidence>
<organism evidence="7 8">
    <name type="scientific">Nitrospira defluvii</name>
    <dbReference type="NCBI Taxonomy" id="330214"/>
    <lineage>
        <taxon>Bacteria</taxon>
        <taxon>Pseudomonadati</taxon>
        <taxon>Nitrospirota</taxon>
        <taxon>Nitrospiria</taxon>
        <taxon>Nitrospirales</taxon>
        <taxon>Nitrospiraceae</taxon>
        <taxon>Nitrospira</taxon>
    </lineage>
</organism>
<dbReference type="InterPro" id="IPR024936">
    <property type="entry name" value="Cyclophilin-type_PPIase"/>
</dbReference>
<dbReference type="InterPro" id="IPR044666">
    <property type="entry name" value="Cyclophilin_A-like"/>
</dbReference>
<dbReference type="InterPro" id="IPR020892">
    <property type="entry name" value="Cyclophilin-type_PPIase_CS"/>
</dbReference>
<dbReference type="Gene3D" id="2.40.100.10">
    <property type="entry name" value="Cyclophilin-like"/>
    <property type="match status" value="1"/>
</dbReference>
<evidence type="ECO:0000256" key="2">
    <source>
        <dbReference type="ARBA" id="ARBA00007365"/>
    </source>
</evidence>
<dbReference type="HOGENOM" id="CLU_012062_16_6_0"/>
<dbReference type="GO" id="GO:0003755">
    <property type="term" value="F:peptidyl-prolyl cis-trans isomerase activity"/>
    <property type="evidence" value="ECO:0007669"/>
    <property type="project" value="UniProtKB-UniRule"/>
</dbReference>
<reference evidence="7 8" key="1">
    <citation type="journal article" date="2010" name="Proc. Natl. Acad. Sci. U.S.A.">
        <title>A Nitrospira metagenome illuminates the physiology and evolution of globally important nitrite-oxidizing bacteria.</title>
        <authorList>
            <person name="Lucker S."/>
            <person name="Wagner M."/>
            <person name="Maixner F."/>
            <person name="Pelletier E."/>
            <person name="Koch H."/>
            <person name="Vacherie B."/>
            <person name="Rattei T."/>
            <person name="Sinninghe Damste J."/>
            <person name="Spieck E."/>
            <person name="Le Paslier D."/>
            <person name="Daims H."/>
        </authorList>
    </citation>
    <scope>NUCLEOTIDE SEQUENCE [LARGE SCALE GENOMIC DNA]</scope>
</reference>
<dbReference type="KEGG" id="nde:NIDE1683"/>
<dbReference type="InterPro" id="IPR029000">
    <property type="entry name" value="Cyclophilin-like_dom_sf"/>
</dbReference>
<dbReference type="EC" id="5.2.1.8" evidence="5"/>
<dbReference type="eggNOG" id="COG0652">
    <property type="taxonomic scope" value="Bacteria"/>
</dbReference>
<dbReference type="PANTHER" id="PTHR45625">
    <property type="entry name" value="PEPTIDYL-PROLYL CIS-TRANS ISOMERASE-RELATED"/>
    <property type="match status" value="1"/>
</dbReference>
<evidence type="ECO:0000259" key="6">
    <source>
        <dbReference type="PROSITE" id="PS50072"/>
    </source>
</evidence>
<gene>
    <name evidence="7" type="primary">ppiB</name>
    <name evidence="7" type="ORF">NIDE1683</name>
</gene>
<dbReference type="SUPFAM" id="SSF50891">
    <property type="entry name" value="Cyclophilin-like"/>
    <property type="match status" value="1"/>
</dbReference>
<dbReference type="PROSITE" id="PS00170">
    <property type="entry name" value="CSA_PPIASE_1"/>
    <property type="match status" value="1"/>
</dbReference>
<evidence type="ECO:0000256" key="4">
    <source>
        <dbReference type="ARBA" id="ARBA00023235"/>
    </source>
</evidence>
<dbReference type="EMBL" id="FP929003">
    <property type="protein sequence ID" value="CBK41417.1"/>
    <property type="molecule type" value="Genomic_DNA"/>
</dbReference>
<evidence type="ECO:0000256" key="5">
    <source>
        <dbReference type="RuleBase" id="RU363019"/>
    </source>
</evidence>
<dbReference type="PROSITE" id="PS50072">
    <property type="entry name" value="CSA_PPIASE_2"/>
    <property type="match status" value="1"/>
</dbReference>
<dbReference type="PRINTS" id="PR00153">
    <property type="entry name" value="CSAPPISMRASE"/>
</dbReference>
<dbReference type="PANTHER" id="PTHR45625:SF4">
    <property type="entry name" value="PEPTIDYLPROLYL ISOMERASE DOMAIN AND WD REPEAT-CONTAINING PROTEIN 1"/>
    <property type="match status" value="1"/>
</dbReference>
<feature type="domain" description="PPIase cyclophilin-type" evidence="6">
    <location>
        <begin position="11"/>
        <end position="164"/>
    </location>
</feature>
<name>D8PDV8_9BACT</name>
<dbReference type="InterPro" id="IPR002130">
    <property type="entry name" value="Cyclophilin-type_PPIase_dom"/>
</dbReference>